<dbReference type="GO" id="GO:0000981">
    <property type="term" value="F:DNA-binding transcription factor activity, RNA polymerase II-specific"/>
    <property type="evidence" value="ECO:0007669"/>
    <property type="project" value="InterPro"/>
</dbReference>
<dbReference type="PANTHER" id="PTHR37534">
    <property type="entry name" value="TRANSCRIPTIONAL ACTIVATOR PROTEIN UGA3"/>
    <property type="match status" value="1"/>
</dbReference>
<evidence type="ECO:0000259" key="3">
    <source>
        <dbReference type="PROSITE" id="PS50048"/>
    </source>
</evidence>
<dbReference type="InterPro" id="IPR001138">
    <property type="entry name" value="Zn2Cys6_DnaBD"/>
</dbReference>
<keyword evidence="2" id="KW-0812">Transmembrane</keyword>
<comment type="caution">
    <text evidence="4">The sequence shown here is derived from an EMBL/GenBank/DDBJ whole genome shotgun (WGS) entry which is preliminary data.</text>
</comment>
<keyword evidence="5" id="KW-1185">Reference proteome</keyword>
<feature type="domain" description="Zn(2)-C6 fungal-type" evidence="3">
    <location>
        <begin position="58"/>
        <end position="88"/>
    </location>
</feature>
<keyword evidence="2" id="KW-0472">Membrane</keyword>
<reference evidence="4 5" key="1">
    <citation type="submission" date="2016-10" db="EMBL/GenBank/DDBJ databases">
        <title>The genome sequence of Colletotrichum fioriniae PJ7.</title>
        <authorList>
            <person name="Baroncelli R."/>
        </authorList>
    </citation>
    <scope>NUCLEOTIDE SEQUENCE [LARGE SCALE GENOMIC DNA]</scope>
    <source>
        <strain evidence="4">Col 31</strain>
    </source>
</reference>
<protein>
    <recommendedName>
        <fullName evidence="3">Zn(2)-C6 fungal-type domain-containing protein</fullName>
    </recommendedName>
</protein>
<dbReference type="SUPFAM" id="SSF57701">
    <property type="entry name" value="Zn2/Cys6 DNA-binding domain"/>
    <property type="match status" value="1"/>
</dbReference>
<name>A0AAI9TZI8_9PEZI</name>
<dbReference type="Pfam" id="PF00172">
    <property type="entry name" value="Zn_clus"/>
    <property type="match status" value="1"/>
</dbReference>
<dbReference type="PANTHER" id="PTHR37534:SF49">
    <property type="entry name" value="LYSINE BIOSYNTHESIS REGULATORY PROTEIN LYS14"/>
    <property type="match status" value="1"/>
</dbReference>
<dbReference type="PROSITE" id="PS50048">
    <property type="entry name" value="ZN2_CY6_FUNGAL_2"/>
    <property type="match status" value="1"/>
</dbReference>
<evidence type="ECO:0000256" key="2">
    <source>
        <dbReference type="SAM" id="Phobius"/>
    </source>
</evidence>
<organism evidence="4 5">
    <name type="scientific">Colletotrichum melonis</name>
    <dbReference type="NCBI Taxonomy" id="1209925"/>
    <lineage>
        <taxon>Eukaryota</taxon>
        <taxon>Fungi</taxon>
        <taxon>Dikarya</taxon>
        <taxon>Ascomycota</taxon>
        <taxon>Pezizomycotina</taxon>
        <taxon>Sordariomycetes</taxon>
        <taxon>Hypocreomycetidae</taxon>
        <taxon>Glomerellales</taxon>
        <taxon>Glomerellaceae</taxon>
        <taxon>Colletotrichum</taxon>
        <taxon>Colletotrichum acutatum species complex</taxon>
    </lineage>
</organism>
<dbReference type="Gene3D" id="4.10.240.10">
    <property type="entry name" value="Zn(2)-C6 fungal-type DNA-binding domain"/>
    <property type="match status" value="1"/>
</dbReference>
<dbReference type="SMART" id="SM00066">
    <property type="entry name" value="GAL4"/>
    <property type="match status" value="1"/>
</dbReference>
<dbReference type="GO" id="GO:0045944">
    <property type="term" value="P:positive regulation of transcription by RNA polymerase II"/>
    <property type="evidence" value="ECO:0007669"/>
    <property type="project" value="TreeGrafter"/>
</dbReference>
<dbReference type="PROSITE" id="PS00463">
    <property type="entry name" value="ZN2_CY6_FUNGAL_1"/>
    <property type="match status" value="1"/>
</dbReference>
<dbReference type="GO" id="GO:0005634">
    <property type="term" value="C:nucleus"/>
    <property type="evidence" value="ECO:0007669"/>
    <property type="project" value="TreeGrafter"/>
</dbReference>
<dbReference type="CDD" id="cd00067">
    <property type="entry name" value="GAL4"/>
    <property type="match status" value="1"/>
</dbReference>
<evidence type="ECO:0000256" key="1">
    <source>
        <dbReference type="ARBA" id="ARBA00023242"/>
    </source>
</evidence>
<evidence type="ECO:0000313" key="5">
    <source>
        <dbReference type="Proteomes" id="UP001239795"/>
    </source>
</evidence>
<evidence type="ECO:0000313" key="4">
    <source>
        <dbReference type="EMBL" id="KAK1448887.1"/>
    </source>
</evidence>
<gene>
    <name evidence="4" type="ORF">CMEL01_08202</name>
</gene>
<dbReference type="Proteomes" id="UP001239795">
    <property type="component" value="Unassembled WGS sequence"/>
</dbReference>
<keyword evidence="1" id="KW-0539">Nucleus</keyword>
<dbReference type="InterPro" id="IPR036864">
    <property type="entry name" value="Zn2-C6_fun-type_DNA-bd_sf"/>
</dbReference>
<dbReference type="AlphaFoldDB" id="A0AAI9TZI8"/>
<keyword evidence="2" id="KW-1133">Transmembrane helix</keyword>
<dbReference type="GO" id="GO:0008270">
    <property type="term" value="F:zinc ion binding"/>
    <property type="evidence" value="ECO:0007669"/>
    <property type="project" value="InterPro"/>
</dbReference>
<feature type="transmembrane region" description="Helical" evidence="2">
    <location>
        <begin position="448"/>
        <end position="469"/>
    </location>
</feature>
<accession>A0AAI9TZI8</accession>
<dbReference type="GO" id="GO:0000976">
    <property type="term" value="F:transcription cis-regulatory region binding"/>
    <property type="evidence" value="ECO:0007669"/>
    <property type="project" value="TreeGrafter"/>
</dbReference>
<proteinExistence type="predicted"/>
<sequence>MKSNFVTHSSFFFCFGQIGRPEKKTLTRALISAARMPIMAPGPDKLKARRTNTRSRTGCVSCRQKHIRCDERRPSCFNCTLKEQLCSYVPKIPLRERRAGPCPGQQAPWAVEDTRPITHHSHSDKEIAVSSEVPSIQVLTIPSPFYVTPWEAFDPFDTLPINMPLRSKELLHYFFQACRSQSLLPGNPDDYIASATSDADVLQNTILLSGLHYAWNKGDLSSFESTFVSQKIQSIRQVNSWLVATPHERDIMRCAKYIRNLAIAEFHLEGLMTYLDSQRAETPGQHIIDDIQVEQMNRYLILDYNVVHCLKSRSDDTLATYASSQGKKPHSHPRGLANLKHGWPNHEASDLDLRLRALRMVPFFFGSVPQGSKPKNIDMYPTITALRNITKLADARHAQASADVVLTTPWKVWDSGGSSDLLFAVISAHHSSLADKIQLPSRGKQTFISSWSGFCVGVGMYLIAALGIWNQGLPMEKQLHYHILQILTQDLRNDLVSLSSMSRETRDTWLWKAFVGSLSVVHAQLLFCDKRLDSILEELASFVRNWAKITGVVAWSEAREMLSRVVWPVSLDREERFKSLWARLI</sequence>
<dbReference type="EMBL" id="MLGG01000068">
    <property type="protein sequence ID" value="KAK1448887.1"/>
    <property type="molecule type" value="Genomic_DNA"/>
</dbReference>